<dbReference type="Pfam" id="PF01545">
    <property type="entry name" value="Cation_efflux"/>
    <property type="match status" value="1"/>
</dbReference>
<comment type="subcellular location">
    <subcellularLocation>
        <location evidence="1">Membrane</location>
        <topology evidence="1">Multi-pass membrane protein</topology>
    </subcellularLocation>
</comment>
<dbReference type="SUPFAM" id="SSF161111">
    <property type="entry name" value="Cation efflux protein transmembrane domain-like"/>
    <property type="match status" value="1"/>
</dbReference>
<dbReference type="HOGENOM" id="CLU_013430_3_4_2"/>
<dbReference type="InterPro" id="IPR058533">
    <property type="entry name" value="Cation_efflux_TM"/>
</dbReference>
<dbReference type="Gene3D" id="1.20.1510.10">
    <property type="entry name" value="Cation efflux protein transmembrane domain"/>
    <property type="match status" value="1"/>
</dbReference>
<dbReference type="FunCoup" id="I3TDF2">
    <property type="interactions" value="25"/>
</dbReference>
<name>I3TDF2_THEC1</name>
<keyword evidence="3" id="KW-0813">Transport</keyword>
<reference evidence="10 11" key="1">
    <citation type="journal article" date="2012" name="J. Bacteriol.">
        <title>Complete genome sequence of the hyperthermophilic cellulolytic Crenarchaeon 'Thermogladius cellulolyticus' 1633.</title>
        <authorList>
            <person name="Mardanov A.V."/>
            <person name="Kochetkova T.V."/>
            <person name="Beletsky A.V."/>
            <person name="Bonch-Osmolovskaya E.A."/>
            <person name="Ravin N.V."/>
            <person name="Skryabin K.G."/>
        </authorList>
    </citation>
    <scope>NUCLEOTIDE SEQUENCE [LARGE SCALE GENOMIC DNA]</scope>
    <source>
        <strain evidence="11">DSM 22663 / VKM B-2946 / 1633</strain>
    </source>
</reference>
<accession>I3TDF2</accession>
<dbReference type="GO" id="GO:0016020">
    <property type="term" value="C:membrane"/>
    <property type="evidence" value="ECO:0007669"/>
    <property type="project" value="UniProtKB-SubCell"/>
</dbReference>
<dbReference type="InParanoid" id="I3TDF2"/>
<dbReference type="InterPro" id="IPR027469">
    <property type="entry name" value="Cation_efflux_TMD_sf"/>
</dbReference>
<keyword evidence="11" id="KW-1185">Reference proteome</keyword>
<dbReference type="PANTHER" id="PTHR43840">
    <property type="entry name" value="MITOCHONDRIAL METAL TRANSPORTER 1-RELATED"/>
    <property type="match status" value="1"/>
</dbReference>
<comment type="similarity">
    <text evidence="2">Belongs to the cation diffusion facilitator (CDF) transporter (TC 2.A.4) family.</text>
</comment>
<dbReference type="EMBL" id="CP003531">
    <property type="protein sequence ID" value="AFK50790.1"/>
    <property type="molecule type" value="Genomic_DNA"/>
</dbReference>
<evidence type="ECO:0000256" key="4">
    <source>
        <dbReference type="ARBA" id="ARBA00022692"/>
    </source>
</evidence>
<dbReference type="Pfam" id="PF16916">
    <property type="entry name" value="ZT_dimer"/>
    <property type="match status" value="1"/>
</dbReference>
<sequence length="297" mass="32406">MRIDRKRAGYLEGVVSIVVNTALFVVKYYYGVLFNSIAVIADSVHTLSDSLTSAVVVVGFRVAYTKPDEEHPFGHGRAEEVAAIIIGVLLCVVGYEFAVSSYDRLVSRETLVYSLTLVLVLLVSAAVKEALAMWAFRLGEKFNSESIKGDAWHHRSDAIATGLLALAILTAGGTYWWVDGVMGLVVSAFIVVTGGKIVLDASSVLLGRAPSREEVEEIVSVVKKVSPKVQSVHHIHVHKYGEHTEVTLHVHLPDDMSLSEAHEIATLIEDVLRKELGYEATVHVEPASAKRLKNHAD</sequence>
<dbReference type="InterPro" id="IPR050291">
    <property type="entry name" value="CDF_Transporter"/>
</dbReference>
<evidence type="ECO:0000256" key="6">
    <source>
        <dbReference type="ARBA" id="ARBA00023136"/>
    </source>
</evidence>
<proteinExistence type="inferred from homology"/>
<dbReference type="InterPro" id="IPR036837">
    <property type="entry name" value="Cation_efflux_CTD_sf"/>
</dbReference>
<keyword evidence="4 7" id="KW-0812">Transmembrane</keyword>
<feature type="transmembrane region" description="Helical" evidence="7">
    <location>
        <begin position="157"/>
        <end position="178"/>
    </location>
</feature>
<dbReference type="SUPFAM" id="SSF160240">
    <property type="entry name" value="Cation efflux protein cytoplasmic domain-like"/>
    <property type="match status" value="1"/>
</dbReference>
<dbReference type="InterPro" id="IPR002524">
    <property type="entry name" value="Cation_efflux"/>
</dbReference>
<evidence type="ECO:0000259" key="9">
    <source>
        <dbReference type="Pfam" id="PF16916"/>
    </source>
</evidence>
<dbReference type="KEGG" id="thg:TCELL_0365"/>
<evidence type="ECO:0000259" key="8">
    <source>
        <dbReference type="Pfam" id="PF01545"/>
    </source>
</evidence>
<dbReference type="NCBIfam" id="TIGR01297">
    <property type="entry name" value="CDF"/>
    <property type="match status" value="1"/>
</dbReference>
<evidence type="ECO:0000313" key="11">
    <source>
        <dbReference type="Proteomes" id="UP000005270"/>
    </source>
</evidence>
<dbReference type="InterPro" id="IPR027470">
    <property type="entry name" value="Cation_efflux_CTD"/>
</dbReference>
<dbReference type="RefSeq" id="WP_014737040.1">
    <property type="nucleotide sequence ID" value="NC_017954.1"/>
</dbReference>
<evidence type="ECO:0000256" key="1">
    <source>
        <dbReference type="ARBA" id="ARBA00004141"/>
    </source>
</evidence>
<evidence type="ECO:0000256" key="2">
    <source>
        <dbReference type="ARBA" id="ARBA00008114"/>
    </source>
</evidence>
<dbReference type="Gene3D" id="3.30.70.1350">
    <property type="entry name" value="Cation efflux protein, cytoplasmic domain"/>
    <property type="match status" value="1"/>
</dbReference>
<feature type="transmembrane region" description="Helical" evidence="7">
    <location>
        <begin position="184"/>
        <end position="206"/>
    </location>
</feature>
<dbReference type="PANTHER" id="PTHR43840:SF15">
    <property type="entry name" value="MITOCHONDRIAL METAL TRANSPORTER 1-RELATED"/>
    <property type="match status" value="1"/>
</dbReference>
<dbReference type="OrthoDB" id="8907at2157"/>
<dbReference type="FunFam" id="1.20.1510.10:FF:000006">
    <property type="entry name" value="Divalent cation efflux transporter"/>
    <property type="match status" value="1"/>
</dbReference>
<feature type="transmembrane region" description="Helical" evidence="7">
    <location>
        <begin position="81"/>
        <end position="99"/>
    </location>
</feature>
<protein>
    <submittedName>
        <fullName evidence="10">Putative cation efflux system protein</fullName>
    </submittedName>
</protein>
<feature type="domain" description="Cation efflux protein transmembrane" evidence="8">
    <location>
        <begin position="14"/>
        <end position="206"/>
    </location>
</feature>
<evidence type="ECO:0000256" key="7">
    <source>
        <dbReference type="SAM" id="Phobius"/>
    </source>
</evidence>
<feature type="domain" description="Cation efflux protein cytoplasmic" evidence="9">
    <location>
        <begin position="210"/>
        <end position="286"/>
    </location>
</feature>
<evidence type="ECO:0000256" key="3">
    <source>
        <dbReference type="ARBA" id="ARBA00022448"/>
    </source>
</evidence>
<dbReference type="eggNOG" id="arCOG01474">
    <property type="taxonomic scope" value="Archaea"/>
</dbReference>
<gene>
    <name evidence="10" type="ordered locus">TCELL_0365</name>
</gene>
<evidence type="ECO:0000313" key="10">
    <source>
        <dbReference type="EMBL" id="AFK50790.1"/>
    </source>
</evidence>
<dbReference type="GeneID" id="13012653"/>
<organism evidence="10 11">
    <name type="scientific">Thermogladius calderae (strain DSM 22663 / VKM B-2946 / 1633)</name>
    <dbReference type="NCBI Taxonomy" id="1184251"/>
    <lineage>
        <taxon>Archaea</taxon>
        <taxon>Thermoproteota</taxon>
        <taxon>Thermoprotei</taxon>
        <taxon>Desulfurococcales</taxon>
        <taxon>Desulfurococcaceae</taxon>
        <taxon>Thermogladius</taxon>
    </lineage>
</organism>
<dbReference type="AlphaFoldDB" id="I3TDF2"/>
<keyword evidence="6 7" id="KW-0472">Membrane</keyword>
<keyword evidence="5 7" id="KW-1133">Transmembrane helix</keyword>
<feature type="transmembrane region" description="Helical" evidence="7">
    <location>
        <begin position="9"/>
        <end position="30"/>
    </location>
</feature>
<dbReference type="GO" id="GO:0008324">
    <property type="term" value="F:monoatomic cation transmembrane transporter activity"/>
    <property type="evidence" value="ECO:0007669"/>
    <property type="project" value="InterPro"/>
</dbReference>
<evidence type="ECO:0000256" key="5">
    <source>
        <dbReference type="ARBA" id="ARBA00022989"/>
    </source>
</evidence>
<feature type="transmembrane region" description="Helical" evidence="7">
    <location>
        <begin position="111"/>
        <end position="136"/>
    </location>
</feature>
<dbReference type="Proteomes" id="UP000005270">
    <property type="component" value="Chromosome"/>
</dbReference>